<keyword evidence="7" id="KW-0689">Ribosomal protein</keyword>
<evidence type="ECO:0000313" key="8">
    <source>
        <dbReference type="Proteomes" id="UP001300692"/>
    </source>
</evidence>
<dbReference type="Pfam" id="PF06325">
    <property type="entry name" value="PrmA"/>
    <property type="match status" value="1"/>
</dbReference>
<comment type="caution">
    <text evidence="7">The sequence shown here is derived from an EMBL/GenBank/DDBJ whole genome shotgun (WGS) entry which is preliminary data.</text>
</comment>
<protein>
    <recommendedName>
        <fullName evidence="6">Ribosomal protein L11 methyltransferase</fullName>
        <shortName evidence="6">L11 Mtase</shortName>
        <ecNumber evidence="6">2.1.1.-</ecNumber>
    </recommendedName>
</protein>
<dbReference type="InterPro" id="IPR004498">
    <property type="entry name" value="Ribosomal_PrmA_MeTrfase"/>
</dbReference>
<evidence type="ECO:0000256" key="1">
    <source>
        <dbReference type="ARBA" id="ARBA00009741"/>
    </source>
</evidence>
<keyword evidence="8" id="KW-1185">Reference proteome</keyword>
<keyword evidence="3 6" id="KW-0489">Methyltransferase</keyword>
<dbReference type="HAMAP" id="MF_00735">
    <property type="entry name" value="Methyltr_PrmA"/>
    <property type="match status" value="1"/>
</dbReference>
<accession>A0ABT3CXI8</accession>
<dbReference type="Gene3D" id="3.40.50.150">
    <property type="entry name" value="Vaccinia Virus protein VP39"/>
    <property type="match status" value="1"/>
</dbReference>
<dbReference type="PIRSF" id="PIRSF000401">
    <property type="entry name" value="RPL11_MTase"/>
    <property type="match status" value="1"/>
</dbReference>
<dbReference type="GO" id="GO:0008168">
    <property type="term" value="F:methyltransferase activity"/>
    <property type="evidence" value="ECO:0007669"/>
    <property type="project" value="UniProtKB-KW"/>
</dbReference>
<evidence type="ECO:0000256" key="2">
    <source>
        <dbReference type="ARBA" id="ARBA00022490"/>
    </source>
</evidence>
<dbReference type="EC" id="2.1.1.-" evidence="6"/>
<feature type="binding site" evidence="6">
    <location>
        <position position="169"/>
    </location>
    <ligand>
        <name>S-adenosyl-L-methionine</name>
        <dbReference type="ChEBI" id="CHEBI:59789"/>
    </ligand>
</feature>
<keyword evidence="4 6" id="KW-0808">Transferase</keyword>
<keyword evidence="2 6" id="KW-0963">Cytoplasm</keyword>
<comment type="function">
    <text evidence="6">Methylates ribosomal protein L11.</text>
</comment>
<organism evidence="7 8">
    <name type="scientific">Reichenbachiella ulvae</name>
    <dbReference type="NCBI Taxonomy" id="2980104"/>
    <lineage>
        <taxon>Bacteria</taxon>
        <taxon>Pseudomonadati</taxon>
        <taxon>Bacteroidota</taxon>
        <taxon>Cytophagia</taxon>
        <taxon>Cytophagales</taxon>
        <taxon>Reichenbachiellaceae</taxon>
        <taxon>Reichenbachiella</taxon>
    </lineage>
</organism>
<evidence type="ECO:0000256" key="5">
    <source>
        <dbReference type="ARBA" id="ARBA00022691"/>
    </source>
</evidence>
<dbReference type="PANTHER" id="PTHR43648">
    <property type="entry name" value="ELECTRON TRANSFER FLAVOPROTEIN BETA SUBUNIT LYSINE METHYLTRANSFERASE"/>
    <property type="match status" value="1"/>
</dbReference>
<evidence type="ECO:0000256" key="3">
    <source>
        <dbReference type="ARBA" id="ARBA00022603"/>
    </source>
</evidence>
<feature type="binding site" evidence="6">
    <location>
        <position position="126"/>
    </location>
    <ligand>
        <name>S-adenosyl-L-methionine</name>
        <dbReference type="ChEBI" id="CHEBI:59789"/>
    </ligand>
</feature>
<reference evidence="7 8" key="1">
    <citation type="submission" date="2022-10" db="EMBL/GenBank/DDBJ databases">
        <title>Comparative genomics and taxonomic characterization of three novel marine species of genus Reichenbachiella exhibiting antioxidant and polysaccharide degradation activities.</title>
        <authorList>
            <person name="Muhammad N."/>
            <person name="Lee Y.-J."/>
            <person name="Ko J."/>
            <person name="Kim S.-G."/>
        </authorList>
    </citation>
    <scope>NUCLEOTIDE SEQUENCE [LARGE SCALE GENOMIC DNA]</scope>
    <source>
        <strain evidence="7 8">ABR2-5</strain>
    </source>
</reference>
<dbReference type="InterPro" id="IPR050078">
    <property type="entry name" value="Ribosomal_L11_MeTrfase_PrmA"/>
</dbReference>
<dbReference type="InterPro" id="IPR029063">
    <property type="entry name" value="SAM-dependent_MTases_sf"/>
</dbReference>
<keyword evidence="7" id="KW-0687">Ribonucleoprotein</keyword>
<sequence>MTFIQLTINCAPEYQEIFLAELAEIGFDTFEEKEEELEAYIASELFQETAVREVVQRYKELTQAKYSYQEIEKENWNEEWEKNYHPIEVEGKCRVRATFHEAKPEFKYEIVIIPKMSFGTGHHATTYNMLSLEMENDFQGKSVLDVGTGTGVLAIMAHKLGATHIEATDVDDWCIENSTENFGLNDMVDVPTHQGVIDEIKLNQGQYNVVLANINKNVLLVEIPSYAKLLPAGGELYLSGFYESDIHDITEKAKEHNLSLDKSVIKDNWAALKLTKY</sequence>
<dbReference type="NCBIfam" id="NF001785">
    <property type="entry name" value="PRK00517.2-2"/>
    <property type="match status" value="1"/>
</dbReference>
<evidence type="ECO:0000256" key="6">
    <source>
        <dbReference type="HAMAP-Rule" id="MF_00735"/>
    </source>
</evidence>
<comment type="catalytic activity">
    <reaction evidence="6">
        <text>L-lysyl-[protein] + 3 S-adenosyl-L-methionine = N(6),N(6),N(6)-trimethyl-L-lysyl-[protein] + 3 S-adenosyl-L-homocysteine + 3 H(+)</text>
        <dbReference type="Rhea" id="RHEA:54192"/>
        <dbReference type="Rhea" id="RHEA-COMP:9752"/>
        <dbReference type="Rhea" id="RHEA-COMP:13826"/>
        <dbReference type="ChEBI" id="CHEBI:15378"/>
        <dbReference type="ChEBI" id="CHEBI:29969"/>
        <dbReference type="ChEBI" id="CHEBI:57856"/>
        <dbReference type="ChEBI" id="CHEBI:59789"/>
        <dbReference type="ChEBI" id="CHEBI:61961"/>
    </reaction>
</comment>
<dbReference type="EMBL" id="JAOYOD010000001">
    <property type="protein sequence ID" value="MCV9388416.1"/>
    <property type="molecule type" value="Genomic_DNA"/>
</dbReference>
<keyword evidence="5 6" id="KW-0949">S-adenosyl-L-methionine</keyword>
<dbReference type="SUPFAM" id="SSF53335">
    <property type="entry name" value="S-adenosyl-L-methionine-dependent methyltransferases"/>
    <property type="match status" value="1"/>
</dbReference>
<gene>
    <name evidence="6 7" type="primary">prmA</name>
    <name evidence="7" type="ORF">N7U62_17160</name>
</gene>
<feature type="binding site" evidence="6">
    <location>
        <position position="213"/>
    </location>
    <ligand>
        <name>S-adenosyl-L-methionine</name>
        <dbReference type="ChEBI" id="CHEBI:59789"/>
    </ligand>
</feature>
<proteinExistence type="inferred from homology"/>
<name>A0ABT3CXI8_9BACT</name>
<comment type="similarity">
    <text evidence="1 6">Belongs to the methyltransferase superfamily. PrmA family.</text>
</comment>
<dbReference type="PANTHER" id="PTHR43648:SF1">
    <property type="entry name" value="ELECTRON TRANSFER FLAVOPROTEIN BETA SUBUNIT LYSINE METHYLTRANSFERASE"/>
    <property type="match status" value="1"/>
</dbReference>
<dbReference type="GO" id="GO:0032259">
    <property type="term" value="P:methylation"/>
    <property type="evidence" value="ECO:0007669"/>
    <property type="project" value="UniProtKB-KW"/>
</dbReference>
<dbReference type="Proteomes" id="UP001300692">
    <property type="component" value="Unassembled WGS sequence"/>
</dbReference>
<evidence type="ECO:0000313" key="7">
    <source>
        <dbReference type="EMBL" id="MCV9388416.1"/>
    </source>
</evidence>
<dbReference type="RefSeq" id="WP_264139282.1">
    <property type="nucleotide sequence ID" value="NZ_JAOYOD010000001.1"/>
</dbReference>
<dbReference type="GO" id="GO:0005840">
    <property type="term" value="C:ribosome"/>
    <property type="evidence" value="ECO:0007669"/>
    <property type="project" value="UniProtKB-KW"/>
</dbReference>
<evidence type="ECO:0000256" key="4">
    <source>
        <dbReference type="ARBA" id="ARBA00022679"/>
    </source>
</evidence>
<dbReference type="CDD" id="cd02440">
    <property type="entry name" value="AdoMet_MTases"/>
    <property type="match status" value="1"/>
</dbReference>
<feature type="binding site" evidence="6">
    <location>
        <position position="147"/>
    </location>
    <ligand>
        <name>S-adenosyl-L-methionine</name>
        <dbReference type="ChEBI" id="CHEBI:59789"/>
    </ligand>
</feature>
<comment type="subcellular location">
    <subcellularLocation>
        <location evidence="6">Cytoplasm</location>
    </subcellularLocation>
</comment>